<dbReference type="RefSeq" id="WP_109325933.1">
    <property type="nucleotide sequence ID" value="NZ_CP021354.1"/>
</dbReference>
<keyword evidence="5" id="KW-0564">Palmitate</keyword>
<dbReference type="InterPro" id="IPR032018">
    <property type="entry name" value="LppA/LppB/LprP"/>
</dbReference>
<keyword evidence="6" id="KW-0449">Lipoprotein</keyword>
<dbReference type="OrthoDB" id="4382082at2"/>
<dbReference type="AlphaFoldDB" id="A0A2S2BPG7"/>
<comment type="subcellular location">
    <subcellularLocation>
        <location evidence="1">Cell membrane</location>
        <topology evidence="1">Lipid-anchor</topology>
    </subcellularLocation>
</comment>
<keyword evidence="3" id="KW-0732">Signal</keyword>
<evidence type="ECO:0000313" key="7">
    <source>
        <dbReference type="EMBL" id="AWK70505.1"/>
    </source>
</evidence>
<evidence type="ECO:0000256" key="1">
    <source>
        <dbReference type="ARBA" id="ARBA00004193"/>
    </source>
</evidence>
<evidence type="ECO:0000256" key="5">
    <source>
        <dbReference type="ARBA" id="ARBA00023139"/>
    </source>
</evidence>
<dbReference type="GO" id="GO:0005886">
    <property type="term" value="C:plasma membrane"/>
    <property type="evidence" value="ECO:0007669"/>
    <property type="project" value="UniProtKB-SubCell"/>
</dbReference>
<protein>
    <recommendedName>
        <fullName evidence="9">Lipoprotein LppV</fullName>
    </recommendedName>
</protein>
<evidence type="ECO:0000256" key="2">
    <source>
        <dbReference type="ARBA" id="ARBA00022475"/>
    </source>
</evidence>
<dbReference type="Proteomes" id="UP000245711">
    <property type="component" value="Chromosome"/>
</dbReference>
<evidence type="ECO:0000256" key="4">
    <source>
        <dbReference type="ARBA" id="ARBA00023136"/>
    </source>
</evidence>
<dbReference type="EMBL" id="CP021354">
    <property type="protein sequence ID" value="AWK70505.1"/>
    <property type="molecule type" value="Genomic_DNA"/>
</dbReference>
<keyword evidence="8" id="KW-1185">Reference proteome</keyword>
<gene>
    <name evidence="7" type="ORF">CBI38_01905</name>
</gene>
<proteinExistence type="predicted"/>
<evidence type="ECO:0000256" key="6">
    <source>
        <dbReference type="ARBA" id="ARBA00023288"/>
    </source>
</evidence>
<accession>A0A2S2BPG7</accession>
<evidence type="ECO:0000313" key="8">
    <source>
        <dbReference type="Proteomes" id="UP000245711"/>
    </source>
</evidence>
<sequence length="161" mass="17051">MTDNPYNGTAADIAAAEGRMRQWSPLEDAEATVASVAHQIADAAATIVPTLRWVSAGDRTQGSCSVPFASTAGMSVFLPDMYSTSPIPDAEWPAVLRAARDIATAHGFAHIEVRADRPGDHNVRLHSGDGNEIRLGTARAALVSGRTGCRYLRADFGNSTE</sequence>
<keyword evidence="2" id="KW-1003">Cell membrane</keyword>
<dbReference type="Gene3D" id="3.30.2030.20">
    <property type="match status" value="1"/>
</dbReference>
<name>A0A2S2BPG7_9NOCA</name>
<dbReference type="KEGG" id="roz:CBI38_01905"/>
<organism evidence="7 8">
    <name type="scientific">Rhodococcus oxybenzonivorans</name>
    <dbReference type="NCBI Taxonomy" id="1990687"/>
    <lineage>
        <taxon>Bacteria</taxon>
        <taxon>Bacillati</taxon>
        <taxon>Actinomycetota</taxon>
        <taxon>Actinomycetes</taxon>
        <taxon>Mycobacteriales</taxon>
        <taxon>Nocardiaceae</taxon>
        <taxon>Rhodococcus</taxon>
    </lineage>
</organism>
<keyword evidence="4" id="KW-0472">Membrane</keyword>
<evidence type="ECO:0008006" key="9">
    <source>
        <dbReference type="Google" id="ProtNLM"/>
    </source>
</evidence>
<dbReference type="Pfam" id="PF16708">
    <property type="entry name" value="LppA"/>
    <property type="match status" value="1"/>
</dbReference>
<reference evidence="7 8" key="1">
    <citation type="submission" date="2017-05" db="EMBL/GenBank/DDBJ databases">
        <title>Isolation of Rhodococcus sp. S2-17 biodegrading of BP-3.</title>
        <authorList>
            <person name="Lee Y."/>
            <person name="Kim K.H."/>
            <person name="Chun B.H."/>
            <person name="Jung H.S."/>
            <person name="Jeon C.O."/>
        </authorList>
    </citation>
    <scope>NUCLEOTIDE SEQUENCE [LARGE SCALE GENOMIC DNA]</scope>
    <source>
        <strain evidence="7 8">S2-17</strain>
    </source>
</reference>
<evidence type="ECO:0000256" key="3">
    <source>
        <dbReference type="ARBA" id="ARBA00022729"/>
    </source>
</evidence>